<evidence type="ECO:0000313" key="7">
    <source>
        <dbReference type="Proteomes" id="UP000261420"/>
    </source>
</evidence>
<evidence type="ECO:0000256" key="3">
    <source>
        <dbReference type="ARBA" id="ARBA00023319"/>
    </source>
</evidence>
<dbReference type="GO" id="GO:0007417">
    <property type="term" value="P:central nervous system development"/>
    <property type="evidence" value="ECO:0007669"/>
    <property type="project" value="TreeGrafter"/>
</dbReference>
<dbReference type="GO" id="GO:0002052">
    <property type="term" value="P:positive regulation of neuroblast proliferation"/>
    <property type="evidence" value="ECO:0007669"/>
    <property type="project" value="TreeGrafter"/>
</dbReference>
<dbReference type="STRING" id="41447.ENSSDUP00000020097"/>
<dbReference type="InterPro" id="IPR001304">
    <property type="entry name" value="C-type_lectin-like"/>
</dbReference>
<evidence type="ECO:0000313" key="6">
    <source>
        <dbReference type="Ensembl" id="ENSSDUP00000020097.1"/>
    </source>
</evidence>
<keyword evidence="3" id="KW-0393">Immunoglobulin domain</keyword>
<dbReference type="Pfam" id="PF00059">
    <property type="entry name" value="Lectin_C"/>
    <property type="match status" value="1"/>
</dbReference>
<protein>
    <recommendedName>
        <fullName evidence="5">C-type lectin domain-containing protein</fullName>
    </recommendedName>
</protein>
<accession>A0A3B4UP08</accession>
<proteinExistence type="predicted"/>
<feature type="domain" description="C-type lectin" evidence="5">
    <location>
        <begin position="40"/>
        <end position="74"/>
    </location>
</feature>
<dbReference type="Ensembl" id="ENSSDUT00000020450.1">
    <property type="protein sequence ID" value="ENSSDUP00000020097.1"/>
    <property type="gene ID" value="ENSSDUG00000014617.1"/>
</dbReference>
<evidence type="ECO:0000256" key="2">
    <source>
        <dbReference type="ARBA" id="ARBA00023180"/>
    </source>
</evidence>
<dbReference type="GO" id="GO:0001501">
    <property type="term" value="P:skeletal system development"/>
    <property type="evidence" value="ECO:0007669"/>
    <property type="project" value="TreeGrafter"/>
</dbReference>
<keyword evidence="2" id="KW-0325">Glycoprotein</keyword>
<dbReference type="SUPFAM" id="SSF56436">
    <property type="entry name" value="C-type lectin-like"/>
    <property type="match status" value="1"/>
</dbReference>
<dbReference type="PANTHER" id="PTHR22804:SF41">
    <property type="entry name" value="BREVICAN CORE PROTEIN"/>
    <property type="match status" value="1"/>
</dbReference>
<dbReference type="PANTHER" id="PTHR22804">
    <property type="entry name" value="AGGRECAN/VERSICAN PROTEOGLYCAN"/>
    <property type="match status" value="1"/>
</dbReference>
<dbReference type="InterPro" id="IPR050691">
    <property type="entry name" value="Hyaluronan_bind_Proteoglycan"/>
</dbReference>
<evidence type="ECO:0000256" key="1">
    <source>
        <dbReference type="ARBA" id="ARBA00022729"/>
    </source>
</evidence>
<feature type="signal peptide" evidence="4">
    <location>
        <begin position="1"/>
        <end position="15"/>
    </location>
</feature>
<dbReference type="GeneTree" id="ENSGT00940000157343"/>
<dbReference type="AlphaFoldDB" id="A0A3B4UP08"/>
<dbReference type="InterPro" id="IPR016186">
    <property type="entry name" value="C-type_lectin-like/link_sf"/>
</dbReference>
<dbReference type="GO" id="GO:0072534">
    <property type="term" value="C:perineuronal net"/>
    <property type="evidence" value="ECO:0007669"/>
    <property type="project" value="TreeGrafter"/>
</dbReference>
<dbReference type="GO" id="GO:0010001">
    <property type="term" value="P:glial cell differentiation"/>
    <property type="evidence" value="ECO:0007669"/>
    <property type="project" value="TreeGrafter"/>
</dbReference>
<reference evidence="6" key="2">
    <citation type="submission" date="2025-09" db="UniProtKB">
        <authorList>
            <consortium name="Ensembl"/>
        </authorList>
    </citation>
    <scope>IDENTIFICATION</scope>
</reference>
<dbReference type="Proteomes" id="UP000261420">
    <property type="component" value="Unplaced"/>
</dbReference>
<organism evidence="6 7">
    <name type="scientific">Seriola dumerili</name>
    <name type="common">Greater amberjack</name>
    <name type="synonym">Caranx dumerili</name>
    <dbReference type="NCBI Taxonomy" id="41447"/>
    <lineage>
        <taxon>Eukaryota</taxon>
        <taxon>Metazoa</taxon>
        <taxon>Chordata</taxon>
        <taxon>Craniata</taxon>
        <taxon>Vertebrata</taxon>
        <taxon>Euteleostomi</taxon>
        <taxon>Actinopterygii</taxon>
        <taxon>Neopterygii</taxon>
        <taxon>Teleostei</taxon>
        <taxon>Neoteleostei</taxon>
        <taxon>Acanthomorphata</taxon>
        <taxon>Carangaria</taxon>
        <taxon>Carangiformes</taxon>
        <taxon>Carangidae</taxon>
        <taxon>Seriola</taxon>
    </lineage>
</organism>
<dbReference type="InterPro" id="IPR016187">
    <property type="entry name" value="CTDL_fold"/>
</dbReference>
<evidence type="ECO:0000256" key="4">
    <source>
        <dbReference type="SAM" id="SignalP"/>
    </source>
</evidence>
<dbReference type="Gene3D" id="3.10.100.10">
    <property type="entry name" value="Mannose-Binding Protein A, subunit A"/>
    <property type="match status" value="1"/>
</dbReference>
<name>A0A3B4UP08_SERDU</name>
<feature type="chain" id="PRO_5017184646" description="C-type lectin domain-containing protein" evidence="4">
    <location>
        <begin position="16"/>
        <end position="121"/>
    </location>
</feature>
<evidence type="ECO:0000259" key="5">
    <source>
        <dbReference type="Pfam" id="PF00059"/>
    </source>
</evidence>
<keyword evidence="1 4" id="KW-0732">Signal</keyword>
<sequence length="121" mass="14145">MLFVCESLLLLPIFAFNQNKQCEPGWDKFHGFCYRHFSQRLSWEVAEQHCRMQGAHLVSIMTPEEQNYINSRFTVPTVCGHSNEKLTLIFGDLVCVLTEKVEIPQCTRRFKREKMTLKGGF</sequence>
<dbReference type="GO" id="GO:0045202">
    <property type="term" value="C:synapse"/>
    <property type="evidence" value="ECO:0007669"/>
    <property type="project" value="TreeGrafter"/>
</dbReference>
<dbReference type="GO" id="GO:0005615">
    <property type="term" value="C:extracellular space"/>
    <property type="evidence" value="ECO:0007669"/>
    <property type="project" value="TreeGrafter"/>
</dbReference>
<reference evidence="6" key="1">
    <citation type="submission" date="2025-08" db="UniProtKB">
        <authorList>
            <consortium name="Ensembl"/>
        </authorList>
    </citation>
    <scope>IDENTIFICATION</scope>
</reference>
<keyword evidence="7" id="KW-1185">Reference proteome</keyword>